<feature type="transmembrane region" description="Helical" evidence="2">
    <location>
        <begin position="205"/>
        <end position="226"/>
    </location>
</feature>
<dbReference type="GO" id="GO:0016020">
    <property type="term" value="C:membrane"/>
    <property type="evidence" value="ECO:0007669"/>
    <property type="project" value="TreeGrafter"/>
</dbReference>
<dbReference type="PANTHER" id="PTHR31735">
    <property type="entry name" value="VACUOLAR MEMBRANE PROTEIN YPL162C"/>
    <property type="match status" value="1"/>
</dbReference>
<accession>A0A0X8HTI8</accession>
<keyword evidence="2" id="KW-0812">Transmembrane</keyword>
<feature type="transmembrane region" description="Helical" evidence="2">
    <location>
        <begin position="164"/>
        <end position="185"/>
    </location>
</feature>
<keyword evidence="4" id="KW-1185">Reference proteome</keyword>
<feature type="transmembrane region" description="Helical" evidence="2">
    <location>
        <begin position="12"/>
        <end position="32"/>
    </location>
</feature>
<reference evidence="3 4" key="1">
    <citation type="submission" date="2016-01" db="EMBL/GenBank/DDBJ databases">
        <title>Genome sequence of the yeast Holleya sinecauda.</title>
        <authorList>
            <person name="Dietrich F.S."/>
        </authorList>
    </citation>
    <scope>NUCLEOTIDE SEQUENCE [LARGE SCALE GENOMIC DNA]</scope>
    <source>
        <strain evidence="3 4">ATCC 58844</strain>
    </source>
</reference>
<organism evidence="3 4">
    <name type="scientific">Eremothecium sinecaudum</name>
    <dbReference type="NCBI Taxonomy" id="45286"/>
    <lineage>
        <taxon>Eukaryota</taxon>
        <taxon>Fungi</taxon>
        <taxon>Dikarya</taxon>
        <taxon>Ascomycota</taxon>
        <taxon>Saccharomycotina</taxon>
        <taxon>Saccharomycetes</taxon>
        <taxon>Saccharomycetales</taxon>
        <taxon>Saccharomycetaceae</taxon>
        <taxon>Eremothecium</taxon>
    </lineage>
</organism>
<feature type="compositionally biased region" description="Polar residues" evidence="1">
    <location>
        <begin position="256"/>
        <end position="272"/>
    </location>
</feature>
<keyword evidence="2" id="KW-0472">Membrane</keyword>
<dbReference type="GeneID" id="28724419"/>
<dbReference type="Proteomes" id="UP000243052">
    <property type="component" value="Chromosome v"/>
</dbReference>
<dbReference type="EMBL" id="CP014245">
    <property type="protein sequence ID" value="AMD21143.1"/>
    <property type="molecule type" value="Genomic_DNA"/>
</dbReference>
<dbReference type="RefSeq" id="XP_017988139.1">
    <property type="nucleotide sequence ID" value="XM_018132580.1"/>
</dbReference>
<proteinExistence type="predicted"/>
<feature type="transmembrane region" description="Helical" evidence="2">
    <location>
        <begin position="93"/>
        <end position="114"/>
    </location>
</feature>
<dbReference type="STRING" id="45286.A0A0X8HTI8"/>
<sequence length="284" mass="32585">MVGQVESCKLLGPVSLLTQFFVGVVALGLLLLKREYQRPKRPWAVWKFDVAKQITGALGVHLFNVLTSVSDAPLPNSKMAFSREDDHGDKQCLWYFANLLMDTTVGVPIIWFWLKLIHYLLGFFNISNIESGNYYPEYEYSPGVDSEQNKTPSKPLYSAFFKQLLIFITGLSLTKLCTFIILYYFEGVAYWFSNLILGWSDPWPNFQIFIIMFIAPAVLNAFQWFFTDSIIMLSARRTSIQYEEVIELVPCTQESRTPRNSVDQKQSLTSKPFDSPGQLHVRAI</sequence>
<gene>
    <name evidence="3" type="ORF">AW171_hschr53076</name>
</gene>
<feature type="region of interest" description="Disordered" evidence="1">
    <location>
        <begin position="256"/>
        <end position="284"/>
    </location>
</feature>
<dbReference type="Pfam" id="PF12400">
    <property type="entry name" value="STIMATE"/>
    <property type="match status" value="1"/>
</dbReference>
<evidence type="ECO:0000256" key="2">
    <source>
        <dbReference type="SAM" id="Phobius"/>
    </source>
</evidence>
<dbReference type="PANTHER" id="PTHR31735:SF1">
    <property type="entry name" value="VACUOLAR MEMBRANE PROTEIN YPL162C"/>
    <property type="match status" value="1"/>
</dbReference>
<dbReference type="InterPro" id="IPR022127">
    <property type="entry name" value="STIMATE/YPL162C"/>
</dbReference>
<keyword evidence="2" id="KW-1133">Transmembrane helix</keyword>
<evidence type="ECO:0000313" key="4">
    <source>
        <dbReference type="Proteomes" id="UP000243052"/>
    </source>
</evidence>
<dbReference type="OrthoDB" id="431202at2759"/>
<evidence type="ECO:0000256" key="1">
    <source>
        <dbReference type="SAM" id="MobiDB-lite"/>
    </source>
</evidence>
<dbReference type="AlphaFoldDB" id="A0A0X8HTI8"/>
<name>A0A0X8HTI8_9SACH</name>
<evidence type="ECO:0000313" key="3">
    <source>
        <dbReference type="EMBL" id="AMD21143.1"/>
    </source>
</evidence>
<protein>
    <submittedName>
        <fullName evidence="3">HEL138Wp</fullName>
    </submittedName>
</protein>